<reference evidence="6 7" key="1">
    <citation type="journal article" date="2017" name="Int. J. Syst. Evol. Microbiol.">
        <title>Aquarickettsiella crustaci n. gen. n. sp. (Gammaproteobacteria: Legionellales: Coxiellaceae); a bacterial pathogen of the freshwater crustacean: Gammarus fossarum (Malacostraca: Amphipoda).</title>
        <authorList>
            <person name="Bojko J."/>
            <person name="Dunn A.M."/>
            <person name="Stebbing P.D."/>
            <person name="Van Aerle R."/>
            <person name="Bacela-Spychalska K."/>
            <person name="Bean T.P."/>
            <person name="Stentiford G.D."/>
        </authorList>
    </citation>
    <scope>NUCLEOTIDE SEQUENCE [LARGE SCALE GENOMIC DNA]</scope>
    <source>
        <strain evidence="6">RA15029</strain>
    </source>
</reference>
<name>A0A370CHV6_9COXI</name>
<keyword evidence="2 5" id="KW-0812">Transmembrane</keyword>
<evidence type="ECO:0000256" key="3">
    <source>
        <dbReference type="ARBA" id="ARBA00022989"/>
    </source>
</evidence>
<proteinExistence type="predicted"/>
<evidence type="ECO:0000256" key="1">
    <source>
        <dbReference type="ARBA" id="ARBA00004370"/>
    </source>
</evidence>
<dbReference type="GO" id="GO:0016020">
    <property type="term" value="C:membrane"/>
    <property type="evidence" value="ECO:0007669"/>
    <property type="project" value="UniProtKB-SubCell"/>
</dbReference>
<feature type="transmembrane region" description="Helical" evidence="5">
    <location>
        <begin position="46"/>
        <end position="64"/>
    </location>
</feature>
<keyword evidence="7" id="KW-1185">Reference proteome</keyword>
<gene>
    <name evidence="6" type="ORF">CFE62_003595</name>
</gene>
<dbReference type="Pfam" id="PF05101">
    <property type="entry name" value="VirB3"/>
    <property type="match status" value="1"/>
</dbReference>
<comment type="subcellular location">
    <subcellularLocation>
        <location evidence="1">Membrane</location>
    </subcellularLocation>
</comment>
<evidence type="ECO:0008006" key="8">
    <source>
        <dbReference type="Google" id="ProtNLM"/>
    </source>
</evidence>
<comment type="caution">
    <text evidence="6">The sequence shown here is derived from an EMBL/GenBank/DDBJ whole genome shotgun (WGS) entry which is preliminary data.</text>
</comment>
<evidence type="ECO:0000313" key="6">
    <source>
        <dbReference type="EMBL" id="RDH40452.1"/>
    </source>
</evidence>
<evidence type="ECO:0000256" key="4">
    <source>
        <dbReference type="ARBA" id="ARBA00023136"/>
    </source>
</evidence>
<dbReference type="InterPro" id="IPR007792">
    <property type="entry name" value="T4SS_VirB3/TrbD/AvhB"/>
</dbReference>
<keyword evidence="3 5" id="KW-1133">Transmembrane helix</keyword>
<dbReference type="AlphaFoldDB" id="A0A370CHV6"/>
<evidence type="ECO:0000313" key="7">
    <source>
        <dbReference type="Proteomes" id="UP000226429"/>
    </source>
</evidence>
<sequence length="98" mass="11193">MQDYQLEVDPLALALTRPPLLMGIPIRFFFANLGINILICIDFHTLMGIPLFGLFHLVLFRLATKDLQFFCLWLKFFTQTPPVLNSGFWGGTNSYQPG</sequence>
<evidence type="ECO:0000256" key="2">
    <source>
        <dbReference type="ARBA" id="ARBA00022692"/>
    </source>
</evidence>
<evidence type="ECO:0000256" key="5">
    <source>
        <dbReference type="SAM" id="Phobius"/>
    </source>
</evidence>
<dbReference type="Proteomes" id="UP000226429">
    <property type="component" value="Unassembled WGS sequence"/>
</dbReference>
<dbReference type="EMBL" id="NMOS02000008">
    <property type="protein sequence ID" value="RDH40452.1"/>
    <property type="molecule type" value="Genomic_DNA"/>
</dbReference>
<reference evidence="6 7" key="2">
    <citation type="journal article" date="2018" name="J. Invertebr. Pathol.">
        <title>'Candidatus Aquirickettsiella gammari' (Gammaproteobacteria: Legionellales: Coxiellaceae): A bacterial pathogen of the freshwater crustacean Gammarus fossarum (Malacostraca: Amphipoda).</title>
        <authorList>
            <person name="Bojko J."/>
            <person name="Dunn A.M."/>
            <person name="Stebbing P.D."/>
            <person name="van Aerle R."/>
            <person name="Bacela-Spychalska K."/>
            <person name="Bean T.P."/>
            <person name="Urrutia A."/>
            <person name="Stentiford G.D."/>
        </authorList>
    </citation>
    <scope>NUCLEOTIDE SEQUENCE [LARGE SCALE GENOMIC DNA]</scope>
    <source>
        <strain evidence="6">RA15029</strain>
    </source>
</reference>
<accession>A0A370CHV6</accession>
<organism evidence="6 7">
    <name type="scientific">Candidatus Aquirickettsiella gammari</name>
    <dbReference type="NCBI Taxonomy" id="2016198"/>
    <lineage>
        <taxon>Bacteria</taxon>
        <taxon>Pseudomonadati</taxon>
        <taxon>Pseudomonadota</taxon>
        <taxon>Gammaproteobacteria</taxon>
        <taxon>Legionellales</taxon>
        <taxon>Coxiellaceae</taxon>
        <taxon>Candidatus Aquirickettsiella</taxon>
    </lineage>
</organism>
<protein>
    <recommendedName>
        <fullName evidence="8">Type IV secretion system protein VirB3</fullName>
    </recommendedName>
</protein>
<keyword evidence="4 5" id="KW-0472">Membrane</keyword>